<proteinExistence type="predicted"/>
<dbReference type="STRING" id="1842532.A7E78_09820"/>
<dbReference type="GO" id="GO:0016491">
    <property type="term" value="F:oxidoreductase activity"/>
    <property type="evidence" value="ECO:0007669"/>
    <property type="project" value="UniProtKB-KW"/>
</dbReference>
<dbReference type="InterPro" id="IPR000415">
    <property type="entry name" value="Nitroreductase-like"/>
</dbReference>
<evidence type="ECO:0000313" key="6">
    <source>
        <dbReference type="EMBL" id="APG28113.1"/>
    </source>
</evidence>
<reference evidence="6 7" key="1">
    <citation type="journal article" date="2017" name="Genome Announc.">
        <title>Complete Genome Sequences of Two Acetylene-Fermenting Pelobacter acetylenicus Strains.</title>
        <authorList>
            <person name="Sutton J.M."/>
            <person name="Baesman S.M."/>
            <person name="Fierst J.L."/>
            <person name="Poret-Peterson A.T."/>
            <person name="Oremland R.S."/>
            <person name="Dunlap D.S."/>
            <person name="Akob D.M."/>
        </authorList>
    </citation>
    <scope>NUCLEOTIDE SEQUENCE [LARGE SCALE GENOMIC DNA]</scope>
    <source>
        <strain evidence="6 7">SFB93</strain>
    </source>
</reference>
<dbReference type="PANTHER" id="PTHR23026:SF90">
    <property type="entry name" value="IODOTYROSINE DEIODINASE 1"/>
    <property type="match status" value="1"/>
</dbReference>
<gene>
    <name evidence="6" type="ORF">A7E78_09820</name>
</gene>
<evidence type="ECO:0000256" key="2">
    <source>
        <dbReference type="ARBA" id="ARBA00022643"/>
    </source>
</evidence>
<feature type="transmembrane region" description="Helical" evidence="4">
    <location>
        <begin position="140"/>
        <end position="160"/>
    </location>
</feature>
<dbReference type="Pfam" id="PF00881">
    <property type="entry name" value="Nitroreductase"/>
    <property type="match status" value="1"/>
</dbReference>
<keyword evidence="3" id="KW-0560">Oxidoreductase</keyword>
<organism evidence="6 7">
    <name type="scientific">Syntrophotalea acetylenivorans</name>
    <dbReference type="NCBI Taxonomy" id="1842532"/>
    <lineage>
        <taxon>Bacteria</taxon>
        <taxon>Pseudomonadati</taxon>
        <taxon>Thermodesulfobacteriota</taxon>
        <taxon>Desulfuromonadia</taxon>
        <taxon>Desulfuromonadales</taxon>
        <taxon>Syntrophotaleaceae</taxon>
        <taxon>Syntrophotalea</taxon>
    </lineage>
</organism>
<protein>
    <submittedName>
        <fullName evidence="6">Nitroreductase</fullName>
    </submittedName>
</protein>
<dbReference type="OrthoDB" id="9802510at2"/>
<dbReference type="CDD" id="cd02062">
    <property type="entry name" value="Nitro_FMN_reductase"/>
    <property type="match status" value="1"/>
</dbReference>
<dbReference type="Gene3D" id="3.40.109.10">
    <property type="entry name" value="NADH Oxidase"/>
    <property type="match status" value="1"/>
</dbReference>
<accession>A0A1L3GQD0</accession>
<dbReference type="SUPFAM" id="SSF55469">
    <property type="entry name" value="FMN-dependent nitroreductase-like"/>
    <property type="match status" value="1"/>
</dbReference>
<dbReference type="InterPro" id="IPR029479">
    <property type="entry name" value="Nitroreductase"/>
</dbReference>
<keyword evidence="1" id="KW-0285">Flavoprotein</keyword>
<dbReference type="PANTHER" id="PTHR23026">
    <property type="entry name" value="NADPH NITROREDUCTASE"/>
    <property type="match status" value="1"/>
</dbReference>
<evidence type="ECO:0000259" key="5">
    <source>
        <dbReference type="Pfam" id="PF00881"/>
    </source>
</evidence>
<dbReference type="AlphaFoldDB" id="A0A1L3GQD0"/>
<evidence type="ECO:0000256" key="4">
    <source>
        <dbReference type="SAM" id="Phobius"/>
    </source>
</evidence>
<dbReference type="KEGG" id="pef:A7E78_09820"/>
<feature type="domain" description="Nitroreductase" evidence="5">
    <location>
        <begin position="14"/>
        <end position="183"/>
    </location>
</feature>
<dbReference type="RefSeq" id="WP_072284073.1">
    <property type="nucleotide sequence ID" value="NZ_CP015519.1"/>
</dbReference>
<dbReference type="EMBL" id="CP015519">
    <property type="protein sequence ID" value="APG28113.1"/>
    <property type="molecule type" value="Genomic_DNA"/>
</dbReference>
<keyword evidence="4" id="KW-1133">Transmembrane helix</keyword>
<evidence type="ECO:0000313" key="7">
    <source>
        <dbReference type="Proteomes" id="UP000182517"/>
    </source>
</evidence>
<sequence>MCVSDPASMTLQAIEQRRSIRSFMDHPVSEEDLLTILRAANQAPSAHNQQSWRFVVIRGQRKKELVDLVKAKAGEFPKAASVLLRMAARSIHSAPVVVVVANTGELISHGTELFQIERDQALDFFKTMEIQSSAAAIQNLLVAATSLGLATVWLGILFLIKDDVLRLMGEQAGEFMAVIPVGYAAKPGKAPKKIDFEMMVEWMD</sequence>
<keyword evidence="4" id="KW-0812">Transmembrane</keyword>
<name>A0A1L3GQD0_9BACT</name>
<keyword evidence="2" id="KW-0288">FMN</keyword>
<evidence type="ECO:0000256" key="3">
    <source>
        <dbReference type="ARBA" id="ARBA00023002"/>
    </source>
</evidence>
<keyword evidence="4" id="KW-0472">Membrane</keyword>
<dbReference type="Proteomes" id="UP000182517">
    <property type="component" value="Chromosome"/>
</dbReference>
<keyword evidence="7" id="KW-1185">Reference proteome</keyword>
<dbReference type="InterPro" id="IPR050627">
    <property type="entry name" value="Nitroreductase/BluB"/>
</dbReference>
<evidence type="ECO:0000256" key="1">
    <source>
        <dbReference type="ARBA" id="ARBA00022630"/>
    </source>
</evidence>